<evidence type="ECO:0000256" key="4">
    <source>
        <dbReference type="ARBA" id="ARBA00022723"/>
    </source>
</evidence>
<evidence type="ECO:0000313" key="8">
    <source>
        <dbReference type="EMBL" id="QBB71439.1"/>
    </source>
</evidence>
<dbReference type="CDD" id="cd00685">
    <property type="entry name" value="Trans_IPPS_HT"/>
    <property type="match status" value="1"/>
</dbReference>
<comment type="similarity">
    <text evidence="2 7">Belongs to the FPP/GGPP synthase family.</text>
</comment>
<reference evidence="8 9" key="1">
    <citation type="submission" date="2019-01" db="EMBL/GenBank/DDBJ databases">
        <title>Pseudolysobacter antarctica gen. nov., sp. nov., isolated from Fildes Peninsula, Antarctica.</title>
        <authorList>
            <person name="Wei Z."/>
            <person name="Peng F."/>
        </authorList>
    </citation>
    <scope>NUCLEOTIDE SEQUENCE [LARGE SCALE GENOMIC DNA]</scope>
    <source>
        <strain evidence="8 9">AQ6-296</strain>
    </source>
</reference>
<dbReference type="EMBL" id="CP035704">
    <property type="protein sequence ID" value="QBB71439.1"/>
    <property type="molecule type" value="Genomic_DNA"/>
</dbReference>
<protein>
    <submittedName>
        <fullName evidence="8">(2E,6E)-farnesyl diphosphate synthase</fullName>
        <ecNumber evidence="8">2.5.1.10</ecNumber>
    </submittedName>
</protein>
<evidence type="ECO:0000256" key="1">
    <source>
        <dbReference type="ARBA" id="ARBA00001946"/>
    </source>
</evidence>
<dbReference type="GO" id="GO:0005737">
    <property type="term" value="C:cytoplasm"/>
    <property type="evidence" value="ECO:0007669"/>
    <property type="project" value="UniProtKB-ARBA"/>
</dbReference>
<dbReference type="GO" id="GO:0016114">
    <property type="term" value="P:terpenoid biosynthetic process"/>
    <property type="evidence" value="ECO:0007669"/>
    <property type="project" value="UniProtKB-ARBA"/>
</dbReference>
<dbReference type="InterPro" id="IPR008949">
    <property type="entry name" value="Isoprenoid_synthase_dom_sf"/>
</dbReference>
<dbReference type="PROSITE" id="PS00723">
    <property type="entry name" value="POLYPRENYL_SYNTHASE_1"/>
    <property type="match status" value="1"/>
</dbReference>
<dbReference type="GO" id="GO:0008654">
    <property type="term" value="P:phospholipid biosynthetic process"/>
    <property type="evidence" value="ECO:0007669"/>
    <property type="project" value="UniProtKB-ARBA"/>
</dbReference>
<sequence>MNPTRPDLTPELLRLSAQADAVLARLLPADTQPPEALHRAMRYALLGGGKRLRPLLVYAAGLALGGSLEKLDAAAAAVEIIHAYSLVHDDLPAMDDDDLRRGRPTCHIAFGEATAILAGDALQALAFEVLAHDASGHEPLAHIEMLRILAAACGSHGMAGGQAFDLEAVGKKLSLEQLERMHTHKTGALIRASVQLGALAAGNRDEAVRAALELYGYCIGLAFQIRDDILDVEGDTAIIGKRQGADQARDKPTYPALLGLDESRLRLQQLTDQALAAIAPLGEAGKHLHDLARFVADRQS</sequence>
<evidence type="ECO:0000256" key="3">
    <source>
        <dbReference type="ARBA" id="ARBA00022679"/>
    </source>
</evidence>
<dbReference type="SUPFAM" id="SSF48576">
    <property type="entry name" value="Terpenoid synthases"/>
    <property type="match status" value="1"/>
</dbReference>
<dbReference type="SFLD" id="SFLDS00005">
    <property type="entry name" value="Isoprenoid_Synthase_Type_I"/>
    <property type="match status" value="1"/>
</dbReference>
<keyword evidence="3 7" id="KW-0808">Transferase</keyword>
<evidence type="ECO:0000256" key="2">
    <source>
        <dbReference type="ARBA" id="ARBA00006706"/>
    </source>
</evidence>
<keyword evidence="9" id="KW-1185">Reference proteome</keyword>
<dbReference type="FunFam" id="1.10.600.10:FF:000001">
    <property type="entry name" value="Geranylgeranyl diphosphate synthase"/>
    <property type="match status" value="1"/>
</dbReference>
<name>A0A411HLN5_9GAMM</name>
<proteinExistence type="inferred from homology"/>
<dbReference type="OrthoDB" id="9805316at2"/>
<dbReference type="EC" id="2.5.1.10" evidence="8"/>
<organism evidence="8 9">
    <name type="scientific">Pseudolysobacter antarcticus</name>
    <dbReference type="NCBI Taxonomy" id="2511995"/>
    <lineage>
        <taxon>Bacteria</taxon>
        <taxon>Pseudomonadati</taxon>
        <taxon>Pseudomonadota</taxon>
        <taxon>Gammaproteobacteria</taxon>
        <taxon>Lysobacterales</taxon>
        <taxon>Rhodanobacteraceae</taxon>
        <taxon>Pseudolysobacter</taxon>
    </lineage>
</organism>
<dbReference type="NCBIfam" id="NF007877">
    <property type="entry name" value="PRK10581.1"/>
    <property type="match status" value="1"/>
</dbReference>
<keyword evidence="5" id="KW-0460">Magnesium</keyword>
<dbReference type="InterPro" id="IPR033749">
    <property type="entry name" value="Polyprenyl_synt_CS"/>
</dbReference>
<evidence type="ECO:0000313" key="9">
    <source>
        <dbReference type="Proteomes" id="UP000291562"/>
    </source>
</evidence>
<dbReference type="Proteomes" id="UP000291562">
    <property type="component" value="Chromosome"/>
</dbReference>
<evidence type="ECO:0000256" key="7">
    <source>
        <dbReference type="RuleBase" id="RU004466"/>
    </source>
</evidence>
<comment type="cofactor">
    <cofactor evidence="1">
        <name>Mg(2+)</name>
        <dbReference type="ChEBI" id="CHEBI:18420"/>
    </cofactor>
</comment>
<dbReference type="RefSeq" id="WP_129834441.1">
    <property type="nucleotide sequence ID" value="NZ_CP035704.1"/>
</dbReference>
<evidence type="ECO:0000256" key="5">
    <source>
        <dbReference type="ARBA" id="ARBA00022842"/>
    </source>
</evidence>
<gene>
    <name evidence="8" type="primary">ispA</name>
    <name evidence="8" type="ORF">ELE36_14335</name>
</gene>
<dbReference type="NCBIfam" id="NF045485">
    <property type="entry name" value="FPPsyn"/>
    <property type="match status" value="1"/>
</dbReference>
<dbReference type="PROSITE" id="PS00444">
    <property type="entry name" value="POLYPRENYL_SYNTHASE_2"/>
    <property type="match status" value="1"/>
</dbReference>
<dbReference type="KEGG" id="xbc:ELE36_14335"/>
<dbReference type="InterPro" id="IPR000092">
    <property type="entry name" value="Polyprenyl_synt"/>
</dbReference>
<evidence type="ECO:0000256" key="6">
    <source>
        <dbReference type="ARBA" id="ARBA00023229"/>
    </source>
</evidence>
<dbReference type="AlphaFoldDB" id="A0A411HLN5"/>
<accession>A0A411HLN5</accession>
<dbReference type="PANTHER" id="PTHR43281:SF1">
    <property type="entry name" value="FARNESYL DIPHOSPHATE SYNTHASE"/>
    <property type="match status" value="1"/>
</dbReference>
<dbReference type="Pfam" id="PF00348">
    <property type="entry name" value="polyprenyl_synt"/>
    <property type="match status" value="1"/>
</dbReference>
<dbReference type="GO" id="GO:0046872">
    <property type="term" value="F:metal ion binding"/>
    <property type="evidence" value="ECO:0007669"/>
    <property type="project" value="UniProtKB-KW"/>
</dbReference>
<dbReference type="PANTHER" id="PTHR43281">
    <property type="entry name" value="FARNESYL DIPHOSPHATE SYNTHASE"/>
    <property type="match status" value="1"/>
</dbReference>
<keyword evidence="4" id="KW-0479">Metal-binding</keyword>
<dbReference type="InterPro" id="IPR053378">
    <property type="entry name" value="Prenyl_diphosphate_synthase"/>
</dbReference>
<dbReference type="GO" id="GO:0004337">
    <property type="term" value="F:(2E,6E)-farnesyl diphosphate synthase activity"/>
    <property type="evidence" value="ECO:0007669"/>
    <property type="project" value="UniProtKB-EC"/>
</dbReference>
<keyword evidence="6" id="KW-0414">Isoprene biosynthesis</keyword>
<dbReference type="SFLD" id="SFLDG01017">
    <property type="entry name" value="Polyprenyl_Transferase_Like"/>
    <property type="match status" value="1"/>
</dbReference>
<dbReference type="Gene3D" id="1.10.600.10">
    <property type="entry name" value="Farnesyl Diphosphate Synthase"/>
    <property type="match status" value="1"/>
</dbReference>